<dbReference type="Proteomes" id="UP000002019">
    <property type="component" value="Chromosome"/>
</dbReference>
<comment type="subcellular location">
    <subcellularLocation>
        <location evidence="5">Cytoplasm</location>
    </subcellularLocation>
</comment>
<dbReference type="InterPro" id="IPR009060">
    <property type="entry name" value="UBA-like_sf"/>
</dbReference>
<dbReference type="PANTHER" id="PTHR11741:SF0">
    <property type="entry name" value="ELONGATION FACTOR TS, MITOCHONDRIAL"/>
    <property type="match status" value="1"/>
</dbReference>
<dbReference type="RefSeq" id="WP_015425573.1">
    <property type="nucleotide sequence ID" value="NC_020449.1"/>
</dbReference>
<sequence>MAEITATQVKELRDRTGAGMMDCRKALIEKNGNIDEAIKYLREKGISKAEGKANRATKEGIIHSYIHFNNRIGVLLELNCESDFVARTDEFKALADEIAMQIAATNPLAISPEQIDPAILEREKEIAYNKAVNEGKKPEIIEKIVEGNLKKFCNEHSLLGQELISDSTKTVKDLLTNAIATTGENIQIARFVRYQLGGE</sequence>
<dbReference type="EMBL" id="CU466930">
    <property type="protein sequence ID" value="CAO81715.1"/>
    <property type="molecule type" value="Genomic_DNA"/>
</dbReference>
<dbReference type="Gene3D" id="1.10.8.10">
    <property type="entry name" value="DNA helicase RuvA subunit, C-terminal domain"/>
    <property type="match status" value="1"/>
</dbReference>
<feature type="domain" description="Translation elongation factor EFTs/EF1B dimerisation" evidence="6">
    <location>
        <begin position="24"/>
        <end position="197"/>
    </location>
</feature>
<dbReference type="HAMAP" id="MF_00050">
    <property type="entry name" value="EF_Ts"/>
    <property type="match status" value="1"/>
</dbReference>
<evidence type="ECO:0000313" key="8">
    <source>
        <dbReference type="Proteomes" id="UP000002019"/>
    </source>
</evidence>
<evidence type="ECO:0000256" key="2">
    <source>
        <dbReference type="ARBA" id="ARBA00016956"/>
    </source>
</evidence>
<protein>
    <recommendedName>
        <fullName evidence="2 5">Elongation factor Ts</fullName>
        <shortName evidence="5">EF-Ts</shortName>
    </recommendedName>
</protein>
<dbReference type="Gene3D" id="3.30.479.20">
    <property type="entry name" value="Elongation factor Ts, dimerisation domain"/>
    <property type="match status" value="1"/>
</dbReference>
<evidence type="ECO:0000256" key="4">
    <source>
        <dbReference type="ARBA" id="ARBA00022917"/>
    </source>
</evidence>
<reference evidence="7 8" key="1">
    <citation type="journal article" date="2008" name="J. Bacteriol.">
        <title>'Candidatus Cloacamonas acidaminovorans': genome sequence reconstruction provides a first glimpse of a new bacterial division.</title>
        <authorList>
            <person name="Pelletier E."/>
            <person name="Kreimeyer A."/>
            <person name="Bocs S."/>
            <person name="Rouy Z."/>
            <person name="Gyapay G."/>
            <person name="Chouari R."/>
            <person name="Riviere D."/>
            <person name="Ganesan A."/>
            <person name="Daegelen P."/>
            <person name="Sghir A."/>
            <person name="Cohen G.N."/>
            <person name="Medigue C."/>
            <person name="Weissenbach J."/>
            <person name="Le Paslier D."/>
        </authorList>
    </citation>
    <scope>NUCLEOTIDE SEQUENCE [LARGE SCALE GENOMIC DNA]</scope>
    <source>
        <strain evidence="8">Evry</strain>
    </source>
</reference>
<dbReference type="FunFam" id="1.10.8.10:FF:000001">
    <property type="entry name" value="Elongation factor Ts"/>
    <property type="match status" value="1"/>
</dbReference>
<dbReference type="NCBIfam" id="TIGR00116">
    <property type="entry name" value="tsf"/>
    <property type="match status" value="1"/>
</dbReference>
<dbReference type="eggNOG" id="COG0264">
    <property type="taxonomic scope" value="Bacteria"/>
</dbReference>
<keyword evidence="3 5" id="KW-0251">Elongation factor</keyword>
<dbReference type="KEGG" id="caci:CLOAM1889"/>
<comment type="function">
    <text evidence="5">Associates with the EF-Tu.GDP complex and induces the exchange of GDP to GTP. It remains bound to the aminoacyl-tRNA.EF-Tu.GTP complex up to the GTP hydrolysis stage on the ribosome.</text>
</comment>
<evidence type="ECO:0000256" key="3">
    <source>
        <dbReference type="ARBA" id="ARBA00022768"/>
    </source>
</evidence>
<dbReference type="SUPFAM" id="SSF54713">
    <property type="entry name" value="Elongation factor Ts (EF-Ts), dimerisation domain"/>
    <property type="match status" value="1"/>
</dbReference>
<evidence type="ECO:0000256" key="1">
    <source>
        <dbReference type="ARBA" id="ARBA00005532"/>
    </source>
</evidence>
<dbReference type="InterPro" id="IPR036402">
    <property type="entry name" value="EF-Ts_dimer_sf"/>
</dbReference>
<dbReference type="Gene3D" id="1.10.286.20">
    <property type="match status" value="1"/>
</dbReference>
<dbReference type="FunFam" id="1.10.286.20:FF:000001">
    <property type="entry name" value="Elongation factor Ts"/>
    <property type="match status" value="1"/>
</dbReference>
<dbReference type="HOGENOM" id="CLU_047155_1_1_0"/>
<dbReference type="GO" id="GO:0003746">
    <property type="term" value="F:translation elongation factor activity"/>
    <property type="evidence" value="ECO:0007669"/>
    <property type="project" value="UniProtKB-UniRule"/>
</dbReference>
<dbReference type="STRING" id="459349.CLOAM1889"/>
<dbReference type="InterPro" id="IPR001816">
    <property type="entry name" value="Transl_elong_EFTs/EF1B"/>
</dbReference>
<evidence type="ECO:0000259" key="6">
    <source>
        <dbReference type="Pfam" id="PF00889"/>
    </source>
</evidence>
<dbReference type="AlphaFoldDB" id="B0VJN0"/>
<keyword evidence="5" id="KW-0963">Cytoplasm</keyword>
<dbReference type="PANTHER" id="PTHR11741">
    <property type="entry name" value="ELONGATION FACTOR TS"/>
    <property type="match status" value="1"/>
</dbReference>
<name>B0VJN0_CLOAI</name>
<accession>B0VJN0</accession>
<keyword evidence="4 5" id="KW-0648">Protein biosynthesis</keyword>
<keyword evidence="8" id="KW-1185">Reference proteome</keyword>
<organism evidence="7 8">
    <name type="scientific">Cloacimonas acidaminovorans (strain Evry)</name>
    <dbReference type="NCBI Taxonomy" id="459349"/>
    <lineage>
        <taxon>Bacteria</taxon>
        <taxon>Pseudomonadati</taxon>
        <taxon>Candidatus Cloacimonadota</taxon>
        <taxon>Candidatus Cloacimonadia</taxon>
        <taxon>Candidatus Cloacimonadales</taxon>
        <taxon>Candidatus Cloacimonadaceae</taxon>
        <taxon>Candidatus Cloacimonas</taxon>
    </lineage>
</organism>
<evidence type="ECO:0000313" key="7">
    <source>
        <dbReference type="EMBL" id="CAO81715.1"/>
    </source>
</evidence>
<dbReference type="InterPro" id="IPR014039">
    <property type="entry name" value="Transl_elong_EFTs/EF1B_dimer"/>
</dbReference>
<dbReference type="GO" id="GO:0005737">
    <property type="term" value="C:cytoplasm"/>
    <property type="evidence" value="ECO:0007669"/>
    <property type="project" value="UniProtKB-SubCell"/>
</dbReference>
<dbReference type="Pfam" id="PF00889">
    <property type="entry name" value="EF_TS"/>
    <property type="match status" value="1"/>
</dbReference>
<dbReference type="SUPFAM" id="SSF46934">
    <property type="entry name" value="UBA-like"/>
    <property type="match status" value="1"/>
</dbReference>
<gene>
    <name evidence="5 7" type="primary">tsf</name>
    <name evidence="7" type="ordered locus">CLOAM1889</name>
</gene>
<dbReference type="CDD" id="cd14275">
    <property type="entry name" value="UBA_EF-Ts"/>
    <property type="match status" value="1"/>
</dbReference>
<comment type="similarity">
    <text evidence="1 5">Belongs to the EF-Ts family.</text>
</comment>
<dbReference type="OrthoDB" id="9808348at2"/>
<feature type="region of interest" description="Involved in Mg(2+) ion dislocation from EF-Tu" evidence="5">
    <location>
        <begin position="82"/>
        <end position="85"/>
    </location>
</feature>
<evidence type="ECO:0000256" key="5">
    <source>
        <dbReference type="HAMAP-Rule" id="MF_00050"/>
    </source>
</evidence>
<proteinExistence type="inferred from homology"/>